<keyword evidence="6 7" id="KW-0472">Membrane</keyword>
<feature type="domain" description="MrpA C-terminal/MbhD" evidence="8">
    <location>
        <begin position="13"/>
        <end position="72"/>
    </location>
</feature>
<dbReference type="InterPro" id="IPR050616">
    <property type="entry name" value="CPA3_Na-H_Antiporter_A"/>
</dbReference>
<keyword evidence="11" id="KW-1185">Reference proteome</keyword>
<keyword evidence="2" id="KW-0813">Transport</keyword>
<comment type="subcellular location">
    <subcellularLocation>
        <location evidence="1">Cell membrane</location>
        <topology evidence="1">Multi-pass membrane protein</topology>
    </subcellularLocation>
</comment>
<evidence type="ECO:0000256" key="3">
    <source>
        <dbReference type="ARBA" id="ARBA00022475"/>
    </source>
</evidence>
<evidence type="ECO:0000256" key="1">
    <source>
        <dbReference type="ARBA" id="ARBA00004651"/>
    </source>
</evidence>
<feature type="domain" description="MrpA C-terminal/MbhE" evidence="9">
    <location>
        <begin position="94"/>
        <end position="172"/>
    </location>
</feature>
<evidence type="ECO:0000256" key="7">
    <source>
        <dbReference type="SAM" id="Phobius"/>
    </source>
</evidence>
<evidence type="ECO:0000256" key="6">
    <source>
        <dbReference type="ARBA" id="ARBA00023136"/>
    </source>
</evidence>
<dbReference type="PANTHER" id="PTHR43373">
    <property type="entry name" value="NA(+)/H(+) ANTIPORTER SUBUNIT"/>
    <property type="match status" value="1"/>
</dbReference>
<dbReference type="RefSeq" id="WP_038558682.1">
    <property type="nucleotide sequence ID" value="NZ_CP007481.1"/>
</dbReference>
<reference evidence="10 11" key="1">
    <citation type="submission" date="2014-03" db="EMBL/GenBank/DDBJ databases">
        <title>Sequencing and Comparison of Genomes and Transcriptome Profiles of Human Ehrlichiosis Agents.</title>
        <authorList>
            <person name="Lin M."/>
            <person name="Daugherty S.C."/>
            <person name="Nagaraj S."/>
            <person name="Cheng Z."/>
            <person name="Xiong Q."/>
            <person name="Lin F.-Y."/>
            <person name="Sengamalay N."/>
            <person name="Ott S."/>
            <person name="Godinez A."/>
            <person name="Tallon L.J."/>
            <person name="Sadzewicz L."/>
            <person name="Fraser C.M."/>
            <person name="Dunning Hotopp J.C."/>
            <person name="Rikihisa Y."/>
        </authorList>
    </citation>
    <scope>NUCLEOTIDE SEQUENCE [LARGE SCALE GENOMIC DNA]</scope>
    <source>
        <strain evidence="10 11">Oregon</strain>
    </source>
</reference>
<gene>
    <name evidence="10" type="ORF">NHE_0035</name>
</gene>
<feature type="transmembrane region" description="Helical" evidence="7">
    <location>
        <begin position="32"/>
        <end position="51"/>
    </location>
</feature>
<protein>
    <submittedName>
        <fullName evidence="10">Uncharacterized protein</fullName>
    </submittedName>
</protein>
<dbReference type="Proteomes" id="UP000023755">
    <property type="component" value="Chromosome"/>
</dbReference>
<evidence type="ECO:0000256" key="2">
    <source>
        <dbReference type="ARBA" id="ARBA00022448"/>
    </source>
</evidence>
<dbReference type="STRING" id="1286528.NHE_0035"/>
<feature type="transmembrane region" description="Helical" evidence="7">
    <location>
        <begin position="155"/>
        <end position="174"/>
    </location>
</feature>
<sequence>MELVIIKVVLLLGLVLISIALAATEDLLTEVVYSGIISLLLTLMYMTMNAADVAITESAVGSYVTTVFILLVGMVIDKKNDPTPTRSDKWLALLASVTAGCALVCVTYDLPTYGLLAAPANNEIYKYYLENTESLFGFPNVVTAILAGFRGYDTMIETVVVFTAAFSLIFLLSASEKDDK</sequence>
<dbReference type="OrthoDB" id="2085045at2"/>
<proteinExistence type="predicted"/>
<accession>X5HL08</accession>
<dbReference type="PANTHER" id="PTHR43373:SF1">
    <property type="entry name" value="NA(+)_H(+) ANTIPORTER SUBUNIT A"/>
    <property type="match status" value="1"/>
</dbReference>
<evidence type="ECO:0000259" key="9">
    <source>
        <dbReference type="Pfam" id="PF20501"/>
    </source>
</evidence>
<evidence type="ECO:0000313" key="10">
    <source>
        <dbReference type="EMBL" id="AHX11010.1"/>
    </source>
</evidence>
<keyword evidence="5 7" id="KW-1133">Transmembrane helix</keyword>
<dbReference type="InterPro" id="IPR025383">
    <property type="entry name" value="MrpA_C/MbhD"/>
</dbReference>
<organism evidence="10 11">
    <name type="scientific">Neorickettsia helminthoeca str. Oregon</name>
    <dbReference type="NCBI Taxonomy" id="1286528"/>
    <lineage>
        <taxon>Bacteria</taxon>
        <taxon>Pseudomonadati</taxon>
        <taxon>Pseudomonadota</taxon>
        <taxon>Alphaproteobacteria</taxon>
        <taxon>Rickettsiales</taxon>
        <taxon>Anaplasmataceae</taxon>
        <taxon>Neorickettsia</taxon>
    </lineage>
</organism>
<dbReference type="Pfam" id="PF20501">
    <property type="entry name" value="MbhE"/>
    <property type="match status" value="1"/>
</dbReference>
<dbReference type="GO" id="GO:0005886">
    <property type="term" value="C:plasma membrane"/>
    <property type="evidence" value="ECO:0007669"/>
    <property type="project" value="UniProtKB-SubCell"/>
</dbReference>
<evidence type="ECO:0000259" key="8">
    <source>
        <dbReference type="Pfam" id="PF13244"/>
    </source>
</evidence>
<evidence type="ECO:0000256" key="4">
    <source>
        <dbReference type="ARBA" id="ARBA00022692"/>
    </source>
</evidence>
<dbReference type="Pfam" id="PF13244">
    <property type="entry name" value="MbhD"/>
    <property type="match status" value="1"/>
</dbReference>
<evidence type="ECO:0000313" key="11">
    <source>
        <dbReference type="Proteomes" id="UP000023755"/>
    </source>
</evidence>
<dbReference type="AlphaFoldDB" id="X5HL08"/>
<name>X5HL08_9RICK</name>
<keyword evidence="4 7" id="KW-0812">Transmembrane</keyword>
<dbReference type="KEGG" id="nhm:NHE_0035"/>
<evidence type="ECO:0000256" key="5">
    <source>
        <dbReference type="ARBA" id="ARBA00022989"/>
    </source>
</evidence>
<dbReference type="InterPro" id="IPR046806">
    <property type="entry name" value="MrpA_C/MbhE"/>
</dbReference>
<feature type="transmembrane region" description="Helical" evidence="7">
    <location>
        <begin position="58"/>
        <end position="76"/>
    </location>
</feature>
<feature type="transmembrane region" description="Helical" evidence="7">
    <location>
        <begin position="91"/>
        <end position="116"/>
    </location>
</feature>
<dbReference type="EMBL" id="CP007481">
    <property type="protein sequence ID" value="AHX11010.1"/>
    <property type="molecule type" value="Genomic_DNA"/>
</dbReference>
<dbReference type="NCBIfam" id="NF009159">
    <property type="entry name" value="PRK12504.1"/>
    <property type="match status" value="1"/>
</dbReference>
<dbReference type="HOGENOM" id="CLU_102546_0_0_5"/>
<keyword evidence="3" id="KW-1003">Cell membrane</keyword>